<keyword evidence="3" id="KW-0378">Hydrolase</keyword>
<dbReference type="InterPro" id="IPR006350">
    <property type="entry name" value="Intron_endoG1"/>
</dbReference>
<feature type="domain" description="Nuclease associated modular" evidence="4">
    <location>
        <begin position="68"/>
        <end position="84"/>
    </location>
</feature>
<proteinExistence type="predicted"/>
<dbReference type="NCBIfam" id="TIGR01453">
    <property type="entry name" value="grpIintron_endo"/>
    <property type="match status" value="1"/>
</dbReference>
<dbReference type="EMBL" id="MK820635">
    <property type="protein sequence ID" value="QCW06880.1"/>
    <property type="molecule type" value="Genomic_DNA"/>
</dbReference>
<dbReference type="GO" id="GO:0003677">
    <property type="term" value="F:DNA binding"/>
    <property type="evidence" value="ECO:0007669"/>
    <property type="project" value="InterPro"/>
</dbReference>
<dbReference type="SUPFAM" id="SSF64496">
    <property type="entry name" value="DNA-binding domain of intron-encoded endonucleases"/>
    <property type="match status" value="1"/>
</dbReference>
<dbReference type="GO" id="GO:0016787">
    <property type="term" value="F:hydrolase activity"/>
    <property type="evidence" value="ECO:0007669"/>
    <property type="project" value="UniProtKB-KW"/>
</dbReference>
<dbReference type="AlphaFoldDB" id="A0A4Y5MZM7"/>
<keyword evidence="1" id="KW-0540">Nuclease</keyword>
<evidence type="ECO:0000256" key="3">
    <source>
        <dbReference type="ARBA" id="ARBA00022801"/>
    </source>
</evidence>
<evidence type="ECO:0000313" key="5">
    <source>
        <dbReference type="EMBL" id="QCW06880.1"/>
    </source>
</evidence>
<protein>
    <recommendedName>
        <fullName evidence="4">Nuclease associated modular domain-containing protein</fullName>
    </recommendedName>
</protein>
<geneLocation type="mitochondrion" evidence="5"/>
<reference evidence="5" key="1">
    <citation type="submission" date="2019-04" db="EMBL/GenBank/DDBJ databases">
        <authorList>
            <person name="Yu Z."/>
            <person name="Deng C."/>
        </authorList>
    </citation>
    <scope>NUCLEOTIDE SEQUENCE</scope>
</reference>
<dbReference type="Gene3D" id="3.40.1440.10">
    <property type="entry name" value="GIY-YIG endonuclease"/>
    <property type="match status" value="1"/>
</dbReference>
<evidence type="ECO:0000256" key="1">
    <source>
        <dbReference type="ARBA" id="ARBA00022722"/>
    </source>
</evidence>
<dbReference type="SUPFAM" id="SSF82771">
    <property type="entry name" value="GIY-YIG endonuclease"/>
    <property type="match status" value="1"/>
</dbReference>
<organism evidence="5">
    <name type="scientific">Orbilia brochopaga</name>
    <dbReference type="NCBI Taxonomy" id="3140254"/>
    <lineage>
        <taxon>Eukaryota</taxon>
        <taxon>Fungi</taxon>
        <taxon>Dikarya</taxon>
        <taxon>Ascomycota</taxon>
        <taxon>Pezizomycotina</taxon>
        <taxon>Orbiliomycetes</taxon>
        <taxon>Orbiliales</taxon>
        <taxon>Orbiliaceae</taxon>
        <taxon>Orbilia</taxon>
    </lineage>
</organism>
<dbReference type="SMART" id="SM00497">
    <property type="entry name" value="IENR1"/>
    <property type="match status" value="1"/>
</dbReference>
<dbReference type="Pfam" id="PF07460">
    <property type="entry name" value="NUMOD3"/>
    <property type="match status" value="2"/>
</dbReference>
<feature type="domain" description="Nuclease associated modular" evidence="4">
    <location>
        <begin position="119"/>
        <end position="135"/>
    </location>
</feature>
<dbReference type="InterPro" id="IPR035901">
    <property type="entry name" value="GIY-YIG_endonuc_sf"/>
</dbReference>
<keyword evidence="5" id="KW-0496">Mitochondrion</keyword>
<dbReference type="SMART" id="SM00496">
    <property type="entry name" value="IENR2"/>
    <property type="match status" value="4"/>
</dbReference>
<sequence>MQYYNIKYITRTAESSLICKALLKYGYSKFKLEILEYCEPSTVIEKEQNYIDLLNPDYNILKVAGSLFGYKHSPETINKMREIALNRSDETKARLREAALGKTYNHTEETKIKIRNAILGKKHSEETKKKLSIIQSNRIKQPISGFKLQVKDMQTGEIFIYDSLRIAGKELHSNHNSIKYNLNNKKLFRGRYLITRIDSD</sequence>
<name>A0A4Y5MZM7_9PEZI</name>
<gene>
    <name evidence="5" type="primary">orf200</name>
</gene>
<evidence type="ECO:0000256" key="2">
    <source>
        <dbReference type="ARBA" id="ARBA00022759"/>
    </source>
</evidence>
<dbReference type="InterPro" id="IPR003611">
    <property type="entry name" value="NUMOD3"/>
</dbReference>
<dbReference type="GO" id="GO:0004519">
    <property type="term" value="F:endonuclease activity"/>
    <property type="evidence" value="ECO:0007669"/>
    <property type="project" value="UniProtKB-KW"/>
</dbReference>
<feature type="domain" description="Nuclease associated modular" evidence="4">
    <location>
        <begin position="87"/>
        <end position="99"/>
    </location>
</feature>
<evidence type="ECO:0000259" key="4">
    <source>
        <dbReference type="SMART" id="SM00496"/>
    </source>
</evidence>
<feature type="domain" description="Nuclease associated modular" evidence="4">
    <location>
        <begin position="102"/>
        <end position="118"/>
    </location>
</feature>
<accession>A0A4Y5MZM7</accession>
<keyword evidence="2" id="KW-0255">Endonuclease</keyword>
<dbReference type="InterPro" id="IPR003647">
    <property type="entry name" value="Intron_nuc_1_rpt"/>
</dbReference>